<dbReference type="SUPFAM" id="SSF53474">
    <property type="entry name" value="alpha/beta-Hydrolases"/>
    <property type="match status" value="1"/>
</dbReference>
<dbReference type="InterPro" id="IPR029058">
    <property type="entry name" value="AB_hydrolase_fold"/>
</dbReference>
<organism evidence="1">
    <name type="scientific">Acinetobacter schindleri</name>
    <dbReference type="NCBI Taxonomy" id="108981"/>
    <lineage>
        <taxon>Bacteria</taxon>
        <taxon>Pseudomonadati</taxon>
        <taxon>Pseudomonadota</taxon>
        <taxon>Gammaproteobacteria</taxon>
        <taxon>Moraxellales</taxon>
        <taxon>Moraxellaceae</taxon>
        <taxon>Acinetobacter</taxon>
    </lineage>
</organism>
<proteinExistence type="predicted"/>
<protein>
    <submittedName>
        <fullName evidence="1">LipA3</fullName>
    </submittedName>
</protein>
<name>A9Y1U9_9GAMM</name>
<accession>A9Y1U9</accession>
<dbReference type="Gene3D" id="3.40.50.1820">
    <property type="entry name" value="alpha/beta hydrolase"/>
    <property type="match status" value="1"/>
</dbReference>
<reference evidence="1" key="2">
    <citation type="submission" date="2016-11" db="EMBL/GenBank/DDBJ databases">
        <authorList>
            <person name="Jaros S."/>
            <person name="Januszkiewicz K."/>
            <person name="Wedrychowicz H."/>
        </authorList>
    </citation>
    <scope>NUCLEOTIDE SEQUENCE</scope>
    <source>
        <strain evidence="1">DYL129</strain>
    </source>
</reference>
<dbReference type="EMBL" id="EU048343">
    <property type="protein sequence ID" value="ABW16867.1"/>
    <property type="molecule type" value="Genomic_DNA"/>
</dbReference>
<dbReference type="AlphaFoldDB" id="A9Y1U9"/>
<gene>
    <name evidence="1" type="primary">lipA3</name>
</gene>
<reference evidence="1" key="1">
    <citation type="journal article" date="2008" name="Appl. Microbiol. Biotechnol.">
        <title>Discovery of three novel lipase ( lipA1 , lipA2 , and lipA3) and lipase-specific chaperone ( lipB) genes present in Acinetobacter sp. DYL129.</title>
        <authorList>
            <person name="Kim S.H."/>
            <person name="Park I.H."/>
            <person name="Lee S.C."/>
            <person name="Lee Y.S."/>
            <person name="Zhou-Yi"/>
            <person name="Kim C.M."/>
            <person name="Ahn S.C."/>
            <person name="Choi Y.L."/>
        </authorList>
    </citation>
    <scope>NUCLEOTIDE SEQUENCE</scope>
    <source>
        <strain evidence="1">DYL129</strain>
    </source>
</reference>
<evidence type="ECO:0000313" key="1">
    <source>
        <dbReference type="EMBL" id="ABW16867.1"/>
    </source>
</evidence>
<sequence length="148" mass="15593">MCGSTSGSPSHYTCEKTQFINLIGHSHGAHAVRYAAGVMPKHIAAALMVGSANQGTVVASDVMKIANSTGTAELLNVLINPFGNVLLWAQGLDGQAFPYSALAAGHSTSMEGTAFNTGLYLKKCGEGKYQEHYIQSPVISLQSSLEYQ</sequence>